<dbReference type="PROSITE" id="PS00092">
    <property type="entry name" value="N6_MTASE"/>
    <property type="match status" value="1"/>
</dbReference>
<dbReference type="Pfam" id="PF02195">
    <property type="entry name" value="ParB_N"/>
    <property type="match status" value="1"/>
</dbReference>
<dbReference type="SUPFAM" id="SSF53335">
    <property type="entry name" value="S-adenosyl-L-methionine-dependent methyltransferases"/>
    <property type="match status" value="1"/>
</dbReference>
<dbReference type="InterPro" id="IPR003115">
    <property type="entry name" value="ParB_N"/>
</dbReference>
<reference evidence="7" key="1">
    <citation type="submission" date="2011-05" db="EMBL/GenBank/DDBJ databases">
        <title>Complete sequence of Desulfotomaculum kuznetsovii DSM 6115.</title>
        <authorList>
            <person name="Lucas S."/>
            <person name="Han J."/>
            <person name="Lapidus A."/>
            <person name="Cheng J.-F."/>
            <person name="Goodwin L."/>
            <person name="Pitluck S."/>
            <person name="Peters L."/>
            <person name="Mikhailova N."/>
            <person name="Lu M."/>
            <person name="Saunders E."/>
            <person name="Han C."/>
            <person name="Tapia R."/>
            <person name="Land M."/>
            <person name="Hauser L."/>
            <person name="Kyrpides N."/>
            <person name="Ivanova N."/>
            <person name="Pagani I."/>
            <person name="Nazina T."/>
            <person name="Ivanova A."/>
            <person name="Parshina S."/>
            <person name="Kuever J."/>
            <person name="Muyzer G."/>
            <person name="Plugge C."/>
            <person name="Stams A."/>
            <person name="Woyke T."/>
        </authorList>
    </citation>
    <scope>NUCLEOTIDE SEQUENCE [LARGE SCALE GENOMIC DNA]</scope>
    <source>
        <strain evidence="7">DSM 6115 / VKM B-1805 / 17</strain>
    </source>
</reference>
<dbReference type="KEGG" id="dku:Desku_1126"/>
<dbReference type="AlphaFoldDB" id="A0AAU8Q1M4"/>
<dbReference type="InterPro" id="IPR007757">
    <property type="entry name" value="MT-A70-like"/>
</dbReference>
<dbReference type="PANTHER" id="PTHR12829">
    <property type="entry name" value="N6-ADENOSINE-METHYLTRANSFERASE"/>
    <property type="match status" value="1"/>
</dbReference>
<dbReference type="Proteomes" id="UP000009229">
    <property type="component" value="Chromosome"/>
</dbReference>
<dbReference type="GO" id="GO:0009007">
    <property type="term" value="F:site-specific DNA-methyltransferase (adenine-specific) activity"/>
    <property type="evidence" value="ECO:0007669"/>
    <property type="project" value="UniProtKB-EC"/>
</dbReference>
<comment type="similarity">
    <text evidence="4">Belongs to the MT-A70-like family.</text>
</comment>
<keyword evidence="3" id="KW-0949">S-adenosyl-L-methionine</keyword>
<evidence type="ECO:0000256" key="1">
    <source>
        <dbReference type="ARBA" id="ARBA00022603"/>
    </source>
</evidence>
<gene>
    <name evidence="6" type="ordered locus">Desku_1126</name>
</gene>
<evidence type="ECO:0000259" key="5">
    <source>
        <dbReference type="SMART" id="SM00470"/>
    </source>
</evidence>
<dbReference type="Gene3D" id="3.90.1530.10">
    <property type="entry name" value="Conserved hypothetical protein from pyrococcus furiosus pfu- 392566-001, ParB domain"/>
    <property type="match status" value="1"/>
</dbReference>
<feature type="domain" description="ParB-like N-terminal" evidence="5">
    <location>
        <begin position="19"/>
        <end position="104"/>
    </location>
</feature>
<dbReference type="GO" id="GO:0003676">
    <property type="term" value="F:nucleic acid binding"/>
    <property type="evidence" value="ECO:0007669"/>
    <property type="project" value="InterPro"/>
</dbReference>
<dbReference type="EC" id="2.1.1.72" evidence="6"/>
<organism evidence="6 7">
    <name type="scientific">Desulfofundulus kuznetsovii (strain DSM 6115 / VKM B-1805 / 17)</name>
    <name type="common">Desulfotomaculum kuznetsovii</name>
    <dbReference type="NCBI Taxonomy" id="760568"/>
    <lineage>
        <taxon>Bacteria</taxon>
        <taxon>Bacillati</taxon>
        <taxon>Bacillota</taxon>
        <taxon>Clostridia</taxon>
        <taxon>Eubacteriales</taxon>
        <taxon>Peptococcaceae</taxon>
        <taxon>Desulfofundulus</taxon>
    </lineage>
</organism>
<dbReference type="REBASE" id="36334">
    <property type="entry name" value="M.Dku6115ORF1126P"/>
</dbReference>
<evidence type="ECO:0000256" key="4">
    <source>
        <dbReference type="PROSITE-ProRule" id="PRU00489"/>
    </source>
</evidence>
<keyword evidence="7" id="KW-1185">Reference proteome</keyword>
<dbReference type="PANTHER" id="PTHR12829:SF7">
    <property type="entry name" value="N6-ADENOSINE-METHYLTRANSFERASE CATALYTIC SUBUNIT"/>
    <property type="match status" value="1"/>
</dbReference>
<dbReference type="InterPro" id="IPR029063">
    <property type="entry name" value="SAM-dependent_MTases_sf"/>
</dbReference>
<dbReference type="GO" id="GO:0032259">
    <property type="term" value="P:methylation"/>
    <property type="evidence" value="ECO:0007669"/>
    <property type="project" value="UniProtKB-KW"/>
</dbReference>
<sequence>MQSTPTILPVKMQREEHIMRKSIADIIIPATRKRTLNQNAVEELASSIKEIGLLNPITVTPDNVLISGLHRLEACKLLGWHEIDCIIKDYDTIDAELAEIDENLIRAELTVLQRAEHLKRRKEIYEAKYPEAKAEERKRANLKQYRNAPGALRENTPSAFTTDTAKKTGLSPRTIQEDIQIAEKLTGEVKEAICGTPWEDSKKELLDIARMEPDEQINVVRLLISGEAKNPRGAKRKLKADQLKDNPPLPEGKYDVILADPPWQYEFVETENRAIENHYPTMTLEEIKALEIPAADDAVLLLWATAPKLEEALEVMRAWGFTYRTCAVWDKEIIGMGYWFRGQHELLLLGTKGNFPAPLPNNRFSSVIRERRGAHSAKPAVVYEMIEHMFPNRRYLELFARNTRPGWGVWGNEVA</sequence>
<dbReference type="InterPro" id="IPR036086">
    <property type="entry name" value="ParB/Sulfiredoxin_sf"/>
</dbReference>
<evidence type="ECO:0000313" key="7">
    <source>
        <dbReference type="Proteomes" id="UP000009229"/>
    </source>
</evidence>
<dbReference type="PROSITE" id="PS51143">
    <property type="entry name" value="MT_A70"/>
    <property type="match status" value="1"/>
</dbReference>
<dbReference type="Gene3D" id="3.40.50.150">
    <property type="entry name" value="Vaccinia Virus protein VP39"/>
    <property type="match status" value="1"/>
</dbReference>
<dbReference type="SUPFAM" id="SSF110849">
    <property type="entry name" value="ParB/Sulfiredoxin"/>
    <property type="match status" value="1"/>
</dbReference>
<name>A0AAU8Q1M4_DESK7</name>
<protein>
    <submittedName>
        <fullName evidence="6">Site-specific DNA-methyltransferase (Adenine-specific)</fullName>
        <ecNumber evidence="6">2.1.1.72</ecNumber>
    </submittedName>
</protein>
<evidence type="ECO:0000256" key="3">
    <source>
        <dbReference type="ARBA" id="ARBA00022691"/>
    </source>
</evidence>
<evidence type="ECO:0000313" key="6">
    <source>
        <dbReference type="EMBL" id="AEG14713.1"/>
    </source>
</evidence>
<dbReference type="CDD" id="cd16409">
    <property type="entry name" value="ParB_N_like"/>
    <property type="match status" value="1"/>
</dbReference>
<dbReference type="InterPro" id="IPR002052">
    <property type="entry name" value="DNA_methylase_N6_adenine_CS"/>
</dbReference>
<accession>A0AAU8Q1M4</accession>
<keyword evidence="2 6" id="KW-0808">Transferase</keyword>
<dbReference type="Pfam" id="PF05063">
    <property type="entry name" value="MT-A70"/>
    <property type="match status" value="1"/>
</dbReference>
<dbReference type="SMART" id="SM00470">
    <property type="entry name" value="ParB"/>
    <property type="match status" value="1"/>
</dbReference>
<keyword evidence="1 6" id="KW-0489">Methyltransferase</keyword>
<dbReference type="EMBL" id="CP002770">
    <property type="protein sequence ID" value="AEG14713.1"/>
    <property type="molecule type" value="Genomic_DNA"/>
</dbReference>
<proteinExistence type="inferred from homology"/>
<evidence type="ECO:0000256" key="2">
    <source>
        <dbReference type="ARBA" id="ARBA00022679"/>
    </source>
</evidence>